<keyword evidence="1" id="KW-1133">Transmembrane helix</keyword>
<evidence type="ECO:0000313" key="3">
    <source>
        <dbReference type="EMBL" id="KUG24325.1"/>
    </source>
</evidence>
<dbReference type="Pfam" id="PF07697">
    <property type="entry name" value="7TMR-HDED"/>
    <property type="match status" value="1"/>
</dbReference>
<keyword evidence="1" id="KW-0472">Membrane</keyword>
<feature type="transmembrane region" description="Helical" evidence="1">
    <location>
        <begin position="329"/>
        <end position="349"/>
    </location>
</feature>
<name>A0A0W8FTR8_9ZZZZ</name>
<dbReference type="CDD" id="cd00077">
    <property type="entry name" value="HDc"/>
    <property type="match status" value="1"/>
</dbReference>
<gene>
    <name evidence="3" type="ORF">ASZ90_005876</name>
</gene>
<dbReference type="Pfam" id="PF01966">
    <property type="entry name" value="HD"/>
    <property type="match status" value="1"/>
</dbReference>
<dbReference type="InterPro" id="IPR003607">
    <property type="entry name" value="HD/PDEase_dom"/>
</dbReference>
<dbReference type="NCBIfam" id="TIGR00277">
    <property type="entry name" value="HDIG"/>
    <property type="match status" value="1"/>
</dbReference>
<feature type="transmembrane region" description="Helical" evidence="1">
    <location>
        <begin position="501"/>
        <end position="522"/>
    </location>
</feature>
<feature type="transmembrane region" description="Helical" evidence="1">
    <location>
        <begin position="401"/>
        <end position="422"/>
    </location>
</feature>
<feature type="transmembrane region" description="Helical" evidence="1">
    <location>
        <begin position="467"/>
        <end position="489"/>
    </location>
</feature>
<dbReference type="EMBL" id="LNQE01000851">
    <property type="protein sequence ID" value="KUG24325.1"/>
    <property type="molecule type" value="Genomic_DNA"/>
</dbReference>
<dbReference type="InterPro" id="IPR011621">
    <property type="entry name" value="Metal-dep_PHydrolase_7TM_intra"/>
</dbReference>
<dbReference type="PANTHER" id="PTHR36442:SF1">
    <property type="entry name" value="CYCLIC-DI-AMP PHOSPHODIESTERASE PGPH"/>
    <property type="match status" value="1"/>
</dbReference>
<dbReference type="PANTHER" id="PTHR36442">
    <property type="entry name" value="CYCLIC-DI-AMP PHOSPHODIESTERASE PGPH"/>
    <property type="match status" value="1"/>
</dbReference>
<organism evidence="3">
    <name type="scientific">hydrocarbon metagenome</name>
    <dbReference type="NCBI Taxonomy" id="938273"/>
    <lineage>
        <taxon>unclassified sequences</taxon>
        <taxon>metagenomes</taxon>
        <taxon>ecological metagenomes</taxon>
    </lineage>
</organism>
<feature type="transmembrane region" description="Helical" evidence="1">
    <location>
        <begin position="37"/>
        <end position="58"/>
    </location>
</feature>
<comment type="caution">
    <text evidence="3">The sequence shown here is derived from an EMBL/GenBank/DDBJ whole genome shotgun (WGS) entry which is preliminary data.</text>
</comment>
<evidence type="ECO:0000256" key="1">
    <source>
        <dbReference type="SAM" id="Phobius"/>
    </source>
</evidence>
<dbReference type="InterPro" id="IPR006675">
    <property type="entry name" value="HDIG_dom"/>
</dbReference>
<dbReference type="Pfam" id="PF07698">
    <property type="entry name" value="7TM-7TMR_HD"/>
    <property type="match status" value="1"/>
</dbReference>
<reference evidence="3" key="1">
    <citation type="journal article" date="2015" name="Proc. Natl. Acad. Sci. U.S.A.">
        <title>Networks of energetic and metabolic interactions define dynamics in microbial communities.</title>
        <authorList>
            <person name="Embree M."/>
            <person name="Liu J.K."/>
            <person name="Al-Bassam M.M."/>
            <person name="Zengler K."/>
        </authorList>
    </citation>
    <scope>NUCLEOTIDE SEQUENCE</scope>
</reference>
<evidence type="ECO:0000259" key="2">
    <source>
        <dbReference type="SMART" id="SM00471"/>
    </source>
</evidence>
<proteinExistence type="predicted"/>
<dbReference type="AlphaFoldDB" id="A0A0W8FTR8"/>
<feature type="transmembrane region" description="Helical" evidence="1">
    <location>
        <begin position="365"/>
        <end position="389"/>
    </location>
</feature>
<keyword evidence="1" id="KW-0812">Transmembrane</keyword>
<dbReference type="InterPro" id="IPR052722">
    <property type="entry name" value="PgpH_phosphodiesterase"/>
</dbReference>
<dbReference type="InterPro" id="IPR006674">
    <property type="entry name" value="HD_domain"/>
</dbReference>
<dbReference type="InterPro" id="IPR011624">
    <property type="entry name" value="Metal-dep_PHydrolase_7TM_extra"/>
</dbReference>
<dbReference type="SMART" id="SM00471">
    <property type="entry name" value="HDc"/>
    <property type="match status" value="1"/>
</dbReference>
<sequence length="773" mass="87873">MNFVEVIKNKIPKMLKKLWDKNNFSFEFLNNRTFQKWAIAITLCLILAIMMAPELRIYEPDFKLGMISPRNIKADYSFLVEDPQATEQKRIEDAENVKPVYDYDIKVQKNIKSKLLKSLSSASENYNNPLQGKTSKSGALDVSKLQKDKKSLETNLGIYLSSEEFYVLNEHKFSDELRQKLSKLIISFYDNKFITNNVFSKTEKQKGVIVRNLKTKIEEEITDQNLFFNMQEIDAALLKTVNMIFKDDDDNLKEAAFSLIKKLIEPNLTFNKEATEKKRLAIMGETNSTFFQVQKNEMIVREGEKIGYLELAKLNAFYKSITDKNFSRVTILLGFFLTSLFLSIVLYLWRTRNWVTTSARSNVDLLVFGIIALLQILFIKMGIFISLAVNKAFPFLPTESCFYAIPFAFGAMTIAILINRNVAMIVSVLTSLMIGFIFDEKIIFPLFSFLGSVAASYQIVRIRQRSVFLRIGLFLGIINMAAIICLNLITGNLFNDLFLRLLLGLVGGVFTGILVAGITPIFESIFGFITDFKLLELANLNQPLFQRMIIEAPGTYHHSIIVSSMVESAAEAIGSNSLLAKVSAYYHDIGKLMKPQYFIENQLTSENKHDKLSPKMSSLIIISHVKDGCELAAKAKLGPQIINIIREHHGTSIVSFFYDKAKKDKDESIRSLSESDFRYPGPKPQTKEAGLVMLGDVVEASSRTLSNPTPARIRSLVRERIERIYMDGQLDESELTLKNLNTIAETFTKILTGIFHHRVDYPEPTQKETNGKK</sequence>
<feature type="domain" description="HD/PDEase" evidence="2">
    <location>
        <begin position="551"/>
        <end position="710"/>
    </location>
</feature>
<dbReference type="Gene3D" id="1.10.3210.10">
    <property type="entry name" value="Hypothetical protein af1432"/>
    <property type="match status" value="1"/>
</dbReference>
<protein>
    <submittedName>
        <fullName evidence="3">Membrane protein</fullName>
    </submittedName>
</protein>
<dbReference type="SUPFAM" id="SSF109604">
    <property type="entry name" value="HD-domain/PDEase-like"/>
    <property type="match status" value="1"/>
</dbReference>
<accession>A0A0W8FTR8</accession>